<proteinExistence type="predicted"/>
<dbReference type="VEuPathDB" id="FungiDB:I7I53_06373"/>
<dbReference type="EMBL" id="CP069103">
    <property type="protein sequence ID" value="QSS51133.1"/>
    <property type="molecule type" value="Genomic_DNA"/>
</dbReference>
<name>A0A8A1LEQ0_AJEC8</name>
<gene>
    <name evidence="1" type="ORF">I7I53_06373</name>
</gene>
<sequence>MESSCICIYELQLHIYEPKPMGIIADLSSMSAYHLFRSSRCLFPILSARFKGGCLSRACGVNYSSLMTEMSQRSGLPST</sequence>
<accession>A0A8A1LEQ0</accession>
<evidence type="ECO:0000313" key="1">
    <source>
        <dbReference type="EMBL" id="QSS51133.1"/>
    </source>
</evidence>
<reference evidence="1" key="1">
    <citation type="submission" date="2021-01" db="EMBL/GenBank/DDBJ databases">
        <title>Chromosome-level genome assembly of a human fungal pathogen reveals clustering of transcriptionally co-regulated genes.</title>
        <authorList>
            <person name="Voorhies M."/>
            <person name="Cohen S."/>
            <person name="Shea T.P."/>
            <person name="Petrus S."/>
            <person name="Munoz J.F."/>
            <person name="Poplawski S."/>
            <person name="Goldman W.E."/>
            <person name="Michael T."/>
            <person name="Cuomo C.A."/>
            <person name="Sil A."/>
            <person name="Beyhan S."/>
        </authorList>
    </citation>
    <scope>NUCLEOTIDE SEQUENCE</scope>
    <source>
        <strain evidence="1">H88</strain>
    </source>
</reference>
<organism evidence="1 2">
    <name type="scientific">Ajellomyces capsulatus (strain H88)</name>
    <name type="common">Darling's disease fungus</name>
    <name type="synonym">Histoplasma capsulatum</name>
    <dbReference type="NCBI Taxonomy" id="544711"/>
    <lineage>
        <taxon>Eukaryota</taxon>
        <taxon>Fungi</taxon>
        <taxon>Dikarya</taxon>
        <taxon>Ascomycota</taxon>
        <taxon>Pezizomycotina</taxon>
        <taxon>Eurotiomycetes</taxon>
        <taxon>Eurotiomycetidae</taxon>
        <taxon>Onygenales</taxon>
        <taxon>Ajellomycetaceae</taxon>
        <taxon>Histoplasma</taxon>
    </lineage>
</organism>
<evidence type="ECO:0000313" key="2">
    <source>
        <dbReference type="Proteomes" id="UP000663419"/>
    </source>
</evidence>
<dbReference type="AlphaFoldDB" id="A0A8A1LEQ0"/>
<dbReference type="Proteomes" id="UP000663419">
    <property type="component" value="Chromosome 2"/>
</dbReference>
<protein>
    <submittedName>
        <fullName evidence="1">Uncharacterized protein</fullName>
    </submittedName>
</protein>